<comment type="caution">
    <text evidence="12">The sequence shown here is derived from an EMBL/GenBank/DDBJ whole genome shotgun (WGS) entry which is preliminary data.</text>
</comment>
<dbReference type="InterPro" id="IPR044929">
    <property type="entry name" value="DNA/RNA_non-sp_Endonuclease_sf"/>
</dbReference>
<evidence type="ECO:0000256" key="4">
    <source>
        <dbReference type="ARBA" id="ARBA00022723"/>
    </source>
</evidence>
<keyword evidence="5" id="KW-0255">Endonuclease</keyword>
<dbReference type="Pfam" id="PF01223">
    <property type="entry name" value="Endonuclease_NS"/>
    <property type="match status" value="1"/>
</dbReference>
<keyword evidence="3" id="KW-0540">Nuclease</keyword>
<evidence type="ECO:0000259" key="10">
    <source>
        <dbReference type="SMART" id="SM00477"/>
    </source>
</evidence>
<feature type="binding site" evidence="9">
    <location>
        <position position="275"/>
    </location>
    <ligand>
        <name>Mg(2+)</name>
        <dbReference type="ChEBI" id="CHEBI:18420"/>
        <note>catalytic</note>
    </ligand>
</feature>
<dbReference type="SUPFAM" id="SSF54060">
    <property type="entry name" value="His-Me finger endonucleases"/>
    <property type="match status" value="1"/>
</dbReference>
<dbReference type="GO" id="GO:0005743">
    <property type="term" value="C:mitochondrial inner membrane"/>
    <property type="evidence" value="ECO:0007669"/>
    <property type="project" value="TreeGrafter"/>
</dbReference>
<sequence>MQWMMVLARVKRSAPQQKDVCRKLISRLYHHSQAQGNSSSLRRRSFKSPWRTNNAVSLGLSTCLMLGTASVAHYLSSNEQPDSEAEYLLLRNFISGQISEERGFHFFRPILQKGNTSHCEASHHVAHQHQQQHIPSILSPTLPYRILRPNPHLEIAFCTRTRNPIYVLEKDVLYTAMDKDNYHAGTTSGRSFRLGRNRRPNFFEEKSIPTNMRSRPSDYKHSGWDRGHMAPAADFSSNRTIQDKDQKQRIEEQLIKEQMQTYNLCNISPQDASLNRGLWSKLEAWVRTRIVELQEEDAGDSIGRRQVHVLTGPLWMPTHFSNNDHNPSASLEYRYLGIGKPPSLVAVPTHFFKVIVVIAKDEITGNGHIEKFACFVMANRPTQSDTDSETKDDPSVLQDFLVPWSTLETVSGLELFSHLVDDDFRKRADELTLAQVHRRQRQSQSPRTSALELLEAGKGALNNGGRRQHNKGKELAALEHLCKGGKCRV</sequence>
<reference evidence="12" key="1">
    <citation type="submission" date="2023-08" db="EMBL/GenBank/DDBJ databases">
        <authorList>
            <person name="Audoor S."/>
            <person name="Bilcke G."/>
        </authorList>
    </citation>
    <scope>NUCLEOTIDE SEQUENCE</scope>
</reference>
<evidence type="ECO:0000256" key="6">
    <source>
        <dbReference type="ARBA" id="ARBA00022801"/>
    </source>
</evidence>
<dbReference type="InterPro" id="IPR044925">
    <property type="entry name" value="His-Me_finger_sf"/>
</dbReference>
<evidence type="ECO:0000256" key="8">
    <source>
        <dbReference type="PIRSR" id="PIRSR640255-1"/>
    </source>
</evidence>
<evidence type="ECO:0000256" key="5">
    <source>
        <dbReference type="ARBA" id="ARBA00022759"/>
    </source>
</evidence>
<evidence type="ECO:0008006" key="14">
    <source>
        <dbReference type="Google" id="ProtNLM"/>
    </source>
</evidence>
<feature type="domain" description="ENPP1-3/EXOG-like endonuclease/phosphodiesterase" evidence="10">
    <location>
        <begin position="150"/>
        <end position="422"/>
    </location>
</feature>
<keyword evidence="4 9" id="KW-0479">Metal-binding</keyword>
<dbReference type="PANTHER" id="PTHR13966">
    <property type="entry name" value="ENDONUCLEASE RELATED"/>
    <property type="match status" value="1"/>
</dbReference>
<evidence type="ECO:0000256" key="2">
    <source>
        <dbReference type="ARBA" id="ARBA00010052"/>
    </source>
</evidence>
<keyword evidence="6" id="KW-0378">Hydrolase</keyword>
<comment type="similarity">
    <text evidence="2">Belongs to the DNA/RNA non-specific endonuclease family.</text>
</comment>
<name>A0AAD2G2S2_9STRA</name>
<dbReference type="InterPro" id="IPR040255">
    <property type="entry name" value="Non-specific_endonuclease"/>
</dbReference>
<evidence type="ECO:0000256" key="7">
    <source>
        <dbReference type="ARBA" id="ARBA00022842"/>
    </source>
</evidence>
<evidence type="ECO:0000256" key="1">
    <source>
        <dbReference type="ARBA" id="ARBA00001946"/>
    </source>
</evidence>
<dbReference type="GO" id="GO:0005634">
    <property type="term" value="C:nucleus"/>
    <property type="evidence" value="ECO:0007669"/>
    <property type="project" value="TreeGrafter"/>
</dbReference>
<dbReference type="InterPro" id="IPR001604">
    <property type="entry name" value="Endo_G_ENPP1-like_dom"/>
</dbReference>
<dbReference type="InterPro" id="IPR020821">
    <property type="entry name" value="ENPP1-3/EXOG-like_nuc-like"/>
</dbReference>
<evidence type="ECO:0000313" key="12">
    <source>
        <dbReference type="EMBL" id="CAJ1960338.1"/>
    </source>
</evidence>
<keyword evidence="7" id="KW-0460">Magnesium</keyword>
<dbReference type="PANTHER" id="PTHR13966:SF5">
    <property type="entry name" value="ENDONUCLEASE G, MITOCHONDRIAL"/>
    <property type="match status" value="1"/>
</dbReference>
<keyword evidence="13" id="KW-1185">Reference proteome</keyword>
<evidence type="ECO:0000256" key="9">
    <source>
        <dbReference type="PIRSR" id="PIRSR640255-2"/>
    </source>
</evidence>
<dbReference type="AlphaFoldDB" id="A0AAD2G2S2"/>
<dbReference type="GO" id="GO:0000014">
    <property type="term" value="F:single-stranded DNA endodeoxyribonuclease activity"/>
    <property type="evidence" value="ECO:0007669"/>
    <property type="project" value="TreeGrafter"/>
</dbReference>
<dbReference type="GO" id="GO:0003676">
    <property type="term" value="F:nucleic acid binding"/>
    <property type="evidence" value="ECO:0007669"/>
    <property type="project" value="InterPro"/>
</dbReference>
<dbReference type="GO" id="GO:0004521">
    <property type="term" value="F:RNA endonuclease activity"/>
    <property type="evidence" value="ECO:0007669"/>
    <property type="project" value="TreeGrafter"/>
</dbReference>
<comment type="cofactor">
    <cofactor evidence="1">
        <name>Mg(2+)</name>
        <dbReference type="ChEBI" id="CHEBI:18420"/>
    </cofactor>
</comment>
<evidence type="ECO:0000313" key="13">
    <source>
        <dbReference type="Proteomes" id="UP001295423"/>
    </source>
</evidence>
<organism evidence="12 13">
    <name type="scientific">Cylindrotheca closterium</name>
    <dbReference type="NCBI Taxonomy" id="2856"/>
    <lineage>
        <taxon>Eukaryota</taxon>
        <taxon>Sar</taxon>
        <taxon>Stramenopiles</taxon>
        <taxon>Ochrophyta</taxon>
        <taxon>Bacillariophyta</taxon>
        <taxon>Bacillariophyceae</taxon>
        <taxon>Bacillariophycidae</taxon>
        <taxon>Bacillariales</taxon>
        <taxon>Bacillariaceae</taxon>
        <taxon>Cylindrotheca</taxon>
    </lineage>
</organism>
<gene>
    <name evidence="12" type="ORF">CYCCA115_LOCUS18681</name>
</gene>
<feature type="domain" description="DNA/RNA non-specific endonuclease/pyrophosphatase/phosphodiesterase" evidence="11">
    <location>
        <begin position="149"/>
        <end position="422"/>
    </location>
</feature>
<dbReference type="Gene3D" id="3.40.570.10">
    <property type="entry name" value="Extracellular Endonuclease, subunit A"/>
    <property type="match status" value="1"/>
</dbReference>
<protein>
    <recommendedName>
        <fullName evidence="14">Endonuclease</fullName>
    </recommendedName>
</protein>
<evidence type="ECO:0000259" key="11">
    <source>
        <dbReference type="SMART" id="SM00892"/>
    </source>
</evidence>
<accession>A0AAD2G2S2</accession>
<dbReference type="InterPro" id="IPR018524">
    <property type="entry name" value="DNA/RNA_endonuclease_AS"/>
</dbReference>
<dbReference type="GO" id="GO:0046872">
    <property type="term" value="F:metal ion binding"/>
    <property type="evidence" value="ECO:0007669"/>
    <property type="project" value="UniProtKB-KW"/>
</dbReference>
<feature type="active site" description="Proton acceptor" evidence="8">
    <location>
        <position position="228"/>
    </location>
</feature>
<dbReference type="EMBL" id="CAKOGP040002058">
    <property type="protein sequence ID" value="CAJ1960338.1"/>
    <property type="molecule type" value="Genomic_DNA"/>
</dbReference>
<proteinExistence type="inferred from homology"/>
<evidence type="ECO:0000256" key="3">
    <source>
        <dbReference type="ARBA" id="ARBA00022722"/>
    </source>
</evidence>
<dbReference type="SMART" id="SM00477">
    <property type="entry name" value="NUC"/>
    <property type="match status" value="1"/>
</dbReference>
<dbReference type="SMART" id="SM00892">
    <property type="entry name" value="Endonuclease_NS"/>
    <property type="match status" value="1"/>
</dbReference>
<dbReference type="PROSITE" id="PS01070">
    <property type="entry name" value="NUCLEASE_NON_SPEC"/>
    <property type="match status" value="1"/>
</dbReference>
<dbReference type="Proteomes" id="UP001295423">
    <property type="component" value="Unassembled WGS sequence"/>
</dbReference>